<proteinExistence type="predicted"/>
<organism evidence="3 4">
    <name type="scientific">Bacillus rhizoplanae</name>
    <dbReference type="NCBI Taxonomy" id="2880966"/>
    <lineage>
        <taxon>Bacteria</taxon>
        <taxon>Bacillati</taxon>
        <taxon>Bacillota</taxon>
        <taxon>Bacilli</taxon>
        <taxon>Bacillales</taxon>
        <taxon>Bacillaceae</taxon>
        <taxon>Bacillus</taxon>
    </lineage>
</organism>
<feature type="compositionally biased region" description="Basic and acidic residues" evidence="1">
    <location>
        <begin position="22"/>
        <end position="32"/>
    </location>
</feature>
<reference evidence="3 4" key="1">
    <citation type="submission" date="2021-10" db="EMBL/GenBank/DDBJ databases">
        <authorList>
            <person name="Criscuolo A."/>
        </authorList>
    </citation>
    <scope>NUCLEOTIDE SEQUENCE [LARGE SCALE GENOMIC DNA]</scope>
    <source>
        <strain evidence="4">CIP 111899</strain>
    </source>
</reference>
<accession>A0ABM8Y6K5</accession>
<keyword evidence="2" id="KW-0812">Transmembrane</keyword>
<name>A0ABM8Y6K5_9BACI</name>
<feature type="region of interest" description="Disordered" evidence="1">
    <location>
        <begin position="22"/>
        <end position="55"/>
    </location>
</feature>
<keyword evidence="2" id="KW-0472">Membrane</keyword>
<comment type="caution">
    <text evidence="3">The sequence shown here is derived from an EMBL/GenBank/DDBJ whole genome shotgun (WGS) entry which is preliminary data.</text>
</comment>
<sequence length="89" mass="9755">MKEQLVAGYKSEVNGYDITNTEIKDGTVEVPKDNPNTNSDSKVPPTKEDDKTTVLLPKTGGTPAEMISIAGGMILFVLGRILFFRQRVK</sequence>
<dbReference type="NCBIfam" id="TIGR01167">
    <property type="entry name" value="LPXTG_anchor"/>
    <property type="match status" value="1"/>
</dbReference>
<evidence type="ECO:0000313" key="3">
    <source>
        <dbReference type="EMBL" id="CAG9611321.1"/>
    </source>
</evidence>
<keyword evidence="4" id="KW-1185">Reference proteome</keyword>
<evidence type="ECO:0000256" key="2">
    <source>
        <dbReference type="SAM" id="Phobius"/>
    </source>
</evidence>
<gene>
    <name evidence="3" type="ORF">BACCIP111899_00493</name>
</gene>
<protein>
    <recommendedName>
        <fullName evidence="5">LPXTG cell wall anchor domain-containing protein</fullName>
    </recommendedName>
</protein>
<dbReference type="EMBL" id="CAKJTI010000002">
    <property type="protein sequence ID" value="CAG9611321.1"/>
    <property type="molecule type" value="Genomic_DNA"/>
</dbReference>
<evidence type="ECO:0008006" key="5">
    <source>
        <dbReference type="Google" id="ProtNLM"/>
    </source>
</evidence>
<evidence type="ECO:0000256" key="1">
    <source>
        <dbReference type="SAM" id="MobiDB-lite"/>
    </source>
</evidence>
<feature type="transmembrane region" description="Helical" evidence="2">
    <location>
        <begin position="66"/>
        <end position="83"/>
    </location>
</feature>
<keyword evidence="2" id="KW-1133">Transmembrane helix</keyword>
<evidence type="ECO:0000313" key="4">
    <source>
        <dbReference type="Proteomes" id="UP000789423"/>
    </source>
</evidence>
<dbReference type="Proteomes" id="UP000789423">
    <property type="component" value="Unassembled WGS sequence"/>
</dbReference>